<sequence>MASLEAAIDEEMREVVALLEGNQRPGGRRAESPTARAQSPGSAASPIRSMLDVDAPAQRRSSSRGSTGIPFAMPSSPRRVNPESAYKFEMLPSIDAHAMPKRVSQGGKLDAAAKPRAMSSVYGSSTGFLASSNSKDRHNSVNGPLARSKSGSPGPGRSASPATRMLSPTPPTSASPNTFVTDSGKRIDMDTAYRKLSDSALARSEGGLSSLPNRKGSDPAKGTTAAPGGGVRLATDDDGEDSPAVESSDNGSDSSDWEDGWSGGTKKRERGRQRSRKSSVGTDSMGREVITAKSLLAAAEQERRDVAVSYKVRSLLDPHINVTGPNGERMSRKISSGVVHPHTSFDQGDSGLSTPVHSDHEDELAEIKSAQQLSLNISPIQSNPEAHRCVRQIIRGDYVQFAEDATKGLRRQRVYLVSTDLSDEAAYALEWTIGTVLRDGDTLLAVYAVDEETGVATTDATGAPISQGTTGRQESDHLKRTLSNHDGLPTARQGPSALSNSIMATEANLKAMGKAEKDRYQACVEVSDRCVKLLRKTRLQVRAVVEVFHCKSPKHMITEVIDFLEPTLVILGSRGRNALKGVLLGSFSNYLVTKSSVPVMVARKRLRKHSKYKRQNVRMSNVIAGSNDRLANAKID</sequence>
<gene>
    <name evidence="3" type="ORF">PTTW11_00074</name>
</gene>
<feature type="compositionally biased region" description="Polar residues" evidence="1">
    <location>
        <begin position="121"/>
        <end position="133"/>
    </location>
</feature>
<proteinExistence type="predicted"/>
<protein>
    <submittedName>
        <fullName evidence="3">Universal stress protein family domain-containing protein</fullName>
    </submittedName>
</protein>
<dbReference type="AlphaFoldDB" id="A0A6S6VU29"/>
<dbReference type="PANTHER" id="PTHR46100">
    <property type="entry name" value="IMP2'P"/>
    <property type="match status" value="1"/>
</dbReference>
<reference evidence="3" key="1">
    <citation type="submission" date="2021-02" db="EMBL/GenBank/DDBJ databases">
        <authorList>
            <person name="Syme A R."/>
            <person name="Syme A R."/>
            <person name="Moolhuijzen P."/>
        </authorList>
    </citation>
    <scope>NUCLEOTIDE SEQUENCE</scope>
    <source>
        <strain evidence="3">W1-1</strain>
    </source>
</reference>
<evidence type="ECO:0000313" key="4">
    <source>
        <dbReference type="Proteomes" id="UP000472372"/>
    </source>
</evidence>
<evidence type="ECO:0000313" key="3">
    <source>
        <dbReference type="EMBL" id="CAE6995286.1"/>
    </source>
</evidence>
<dbReference type="Proteomes" id="UP000472372">
    <property type="component" value="Chromosome 1"/>
</dbReference>
<evidence type="ECO:0000259" key="2">
    <source>
        <dbReference type="Pfam" id="PF00582"/>
    </source>
</evidence>
<dbReference type="Gene3D" id="3.40.50.620">
    <property type="entry name" value="HUPs"/>
    <property type="match status" value="1"/>
</dbReference>
<dbReference type="PRINTS" id="PR01438">
    <property type="entry name" value="UNVRSLSTRESS"/>
</dbReference>
<organism evidence="3 4">
    <name type="scientific">Pyrenophora teres f. teres</name>
    <dbReference type="NCBI Taxonomy" id="97479"/>
    <lineage>
        <taxon>Eukaryota</taxon>
        <taxon>Fungi</taxon>
        <taxon>Dikarya</taxon>
        <taxon>Ascomycota</taxon>
        <taxon>Pezizomycotina</taxon>
        <taxon>Dothideomycetes</taxon>
        <taxon>Pleosporomycetidae</taxon>
        <taxon>Pleosporales</taxon>
        <taxon>Pleosporineae</taxon>
        <taxon>Pleosporaceae</taxon>
        <taxon>Pyrenophora</taxon>
    </lineage>
</organism>
<feature type="domain" description="UspA" evidence="2">
    <location>
        <begin position="416"/>
        <end position="603"/>
    </location>
</feature>
<feature type="compositionally biased region" description="Low complexity" evidence="1">
    <location>
        <begin position="146"/>
        <end position="162"/>
    </location>
</feature>
<dbReference type="InterPro" id="IPR006015">
    <property type="entry name" value="Universal_stress_UspA"/>
</dbReference>
<dbReference type="PANTHER" id="PTHR46100:SF4">
    <property type="entry name" value="USPA DOMAIN-CONTAINING PROTEIN"/>
    <property type="match status" value="1"/>
</dbReference>
<dbReference type="Pfam" id="PF00582">
    <property type="entry name" value="Usp"/>
    <property type="match status" value="1"/>
</dbReference>
<feature type="compositionally biased region" description="Basic and acidic residues" evidence="1">
    <location>
        <begin position="183"/>
        <end position="197"/>
    </location>
</feature>
<feature type="region of interest" description="Disordered" evidence="1">
    <location>
        <begin position="19"/>
        <end position="84"/>
    </location>
</feature>
<evidence type="ECO:0000256" key="1">
    <source>
        <dbReference type="SAM" id="MobiDB-lite"/>
    </source>
</evidence>
<dbReference type="SUPFAM" id="SSF52402">
    <property type="entry name" value="Adenine nucleotide alpha hydrolases-like"/>
    <property type="match status" value="1"/>
</dbReference>
<feature type="compositionally biased region" description="Basic residues" evidence="1">
    <location>
        <begin position="265"/>
        <end position="277"/>
    </location>
</feature>
<dbReference type="InterPro" id="IPR006016">
    <property type="entry name" value="UspA"/>
</dbReference>
<name>A0A6S6VU29_9PLEO</name>
<feature type="region of interest" description="Disordered" evidence="1">
    <location>
        <begin position="99"/>
        <end position="285"/>
    </location>
</feature>
<dbReference type="EMBL" id="HG992977">
    <property type="protein sequence ID" value="CAE6995286.1"/>
    <property type="molecule type" value="Genomic_DNA"/>
</dbReference>
<dbReference type="CDD" id="cd23659">
    <property type="entry name" value="USP_At3g01520-like"/>
    <property type="match status" value="1"/>
</dbReference>
<accession>A0A6S6VU29</accession>
<dbReference type="InterPro" id="IPR014729">
    <property type="entry name" value="Rossmann-like_a/b/a_fold"/>
</dbReference>